<feature type="compositionally biased region" description="Polar residues" evidence="3">
    <location>
        <begin position="285"/>
        <end position="309"/>
    </location>
</feature>
<reference evidence="5 6" key="1">
    <citation type="submission" date="2015-05" db="EMBL/GenBank/DDBJ databases">
        <title>Distinctive expansion of gene families associated with plant cell wall degradation and secondary metabolism in the genomes of grapevine trunk pathogens.</title>
        <authorList>
            <person name="Lawrence D.P."/>
            <person name="Travadon R."/>
            <person name="Rolshausen P.E."/>
            <person name="Baumgartner K."/>
        </authorList>
    </citation>
    <scope>NUCLEOTIDE SEQUENCE [LARGE SCALE GENOMIC DNA]</scope>
    <source>
        <strain evidence="5">UCRPC4</strain>
    </source>
</reference>
<dbReference type="Gene3D" id="1.25.40.90">
    <property type="match status" value="1"/>
</dbReference>
<dbReference type="AlphaFoldDB" id="A0A0G2ESG6"/>
<dbReference type="OrthoDB" id="44015at2759"/>
<reference evidence="5 6" key="2">
    <citation type="submission" date="2015-05" db="EMBL/GenBank/DDBJ databases">
        <authorList>
            <person name="Morales-Cruz A."/>
            <person name="Amrine K.C."/>
            <person name="Cantu D."/>
        </authorList>
    </citation>
    <scope>NUCLEOTIDE SEQUENCE [LARGE SCALE GENOMIC DNA]</scope>
    <source>
        <strain evidence="5">UCRPC4</strain>
    </source>
</reference>
<dbReference type="Proteomes" id="UP000053317">
    <property type="component" value="Unassembled WGS sequence"/>
</dbReference>
<evidence type="ECO:0000256" key="3">
    <source>
        <dbReference type="SAM" id="MobiDB-lite"/>
    </source>
</evidence>
<dbReference type="InterPro" id="IPR011417">
    <property type="entry name" value="ANTH_dom"/>
</dbReference>
<comment type="caution">
    <text evidence="5">The sequence shown here is derived from an EMBL/GenBank/DDBJ whole genome shotgun (WGS) entry which is preliminary data.</text>
</comment>
<sequence length="481" mass="53950">MEKVVKGATKIKLAAPKSKYVEAILAATHGGEAGVGDVFRTLQHRLRDSTWTIAFKSLIVIHLMIREGEPDITLKYIAENPRQLAISNFTEVQMQGGNIRSYDNYLLERARAFRDTKTDHVRAGVGRLKRLTVDKGLLRETESVQHQIRACLKCDLLSTESDNEITLTAFRLLTMDLLVLFSVMNEGTINVLEHYFEMSRPDAERALNIYKTFSKQTDQVVKYLSIARQYELSTRLEIPKLKHAPTSLTNSLEEYLNDPDFEINRRQYLAQQQAKKSGGKVAPISNASGPKAPSSNSSFPDARNNTTAVPTKGPAPDLIDFFESIDQQNQQSVAQQAPGAAMFDGFQQQQPQPQPQPQPQQQFYQQTGFGQPNNPFGQQQTGFQQQHPQQQPANFQSSNPFGQPQPQFQPQTQSQQQQPLQPDFTGAGITFIHSSKWCGVVSATNSYRYQSTREQSFPPIHDAGSANWFISTIATADKSLR</sequence>
<dbReference type="FunFam" id="1.20.58.150:FF:000004">
    <property type="entry name" value="ENTH domain protein"/>
    <property type="match status" value="1"/>
</dbReference>
<dbReference type="GO" id="GO:0005545">
    <property type="term" value="F:1-phosphatidylinositol binding"/>
    <property type="evidence" value="ECO:0007669"/>
    <property type="project" value="InterPro"/>
</dbReference>
<dbReference type="GO" id="GO:0005905">
    <property type="term" value="C:clathrin-coated pit"/>
    <property type="evidence" value="ECO:0007669"/>
    <property type="project" value="TreeGrafter"/>
</dbReference>
<dbReference type="GO" id="GO:0006900">
    <property type="term" value="P:vesicle budding from membrane"/>
    <property type="evidence" value="ECO:0007669"/>
    <property type="project" value="TreeGrafter"/>
</dbReference>
<dbReference type="SUPFAM" id="SSF48464">
    <property type="entry name" value="ENTH/VHS domain"/>
    <property type="match status" value="1"/>
</dbReference>
<dbReference type="InterPro" id="IPR045192">
    <property type="entry name" value="AP180-like"/>
</dbReference>
<dbReference type="InterPro" id="IPR014712">
    <property type="entry name" value="ANTH_dom_sf"/>
</dbReference>
<dbReference type="PANTHER" id="PTHR22951:SF5">
    <property type="entry name" value="PHOSPHATIDYLINOSITOL-BINDING CLATHRIN ASSEMBLY PROTEIN LAP"/>
    <property type="match status" value="1"/>
</dbReference>
<protein>
    <submittedName>
        <fullName evidence="5">Putative enth domain protein</fullName>
    </submittedName>
</protein>
<evidence type="ECO:0000256" key="2">
    <source>
        <dbReference type="ARBA" id="ARBA00022490"/>
    </source>
</evidence>
<evidence type="ECO:0000259" key="4">
    <source>
        <dbReference type="PROSITE" id="PS50942"/>
    </source>
</evidence>
<dbReference type="GO" id="GO:0072583">
    <property type="term" value="P:clathrin-dependent endocytosis"/>
    <property type="evidence" value="ECO:0007669"/>
    <property type="project" value="InterPro"/>
</dbReference>
<dbReference type="SUPFAM" id="SSF89009">
    <property type="entry name" value="GAT-like domain"/>
    <property type="match status" value="1"/>
</dbReference>
<dbReference type="InterPro" id="IPR013809">
    <property type="entry name" value="ENTH"/>
</dbReference>
<evidence type="ECO:0000313" key="5">
    <source>
        <dbReference type="EMBL" id="KKY25169.1"/>
    </source>
</evidence>
<feature type="compositionally biased region" description="Low complexity" evidence="3">
    <location>
        <begin position="359"/>
        <end position="422"/>
    </location>
</feature>
<dbReference type="CDD" id="cd16988">
    <property type="entry name" value="ANTH_N_YAP180"/>
    <property type="match status" value="1"/>
</dbReference>
<dbReference type="PROSITE" id="PS50942">
    <property type="entry name" value="ENTH"/>
    <property type="match status" value="1"/>
</dbReference>
<evidence type="ECO:0000256" key="1">
    <source>
        <dbReference type="ARBA" id="ARBA00004496"/>
    </source>
</evidence>
<dbReference type="EMBL" id="LCWF01000047">
    <property type="protein sequence ID" value="KKY25169.1"/>
    <property type="molecule type" value="Genomic_DNA"/>
</dbReference>
<dbReference type="FunFam" id="1.25.40.90:FF:000025">
    <property type="entry name" value="ENTH domain protein"/>
    <property type="match status" value="1"/>
</dbReference>
<evidence type="ECO:0000313" key="6">
    <source>
        <dbReference type="Proteomes" id="UP000053317"/>
    </source>
</evidence>
<dbReference type="GO" id="GO:0030136">
    <property type="term" value="C:clathrin-coated vesicle"/>
    <property type="evidence" value="ECO:0007669"/>
    <property type="project" value="InterPro"/>
</dbReference>
<feature type="domain" description="ENTH" evidence="4">
    <location>
        <begin position="1"/>
        <end position="120"/>
    </location>
</feature>
<accession>A0A0G2ESG6</accession>
<organism evidence="5 6">
    <name type="scientific">Phaeomoniella chlamydospora</name>
    <name type="common">Phaeoacremonium chlamydosporum</name>
    <dbReference type="NCBI Taxonomy" id="158046"/>
    <lineage>
        <taxon>Eukaryota</taxon>
        <taxon>Fungi</taxon>
        <taxon>Dikarya</taxon>
        <taxon>Ascomycota</taxon>
        <taxon>Pezizomycotina</taxon>
        <taxon>Eurotiomycetes</taxon>
        <taxon>Chaetothyriomycetidae</taxon>
        <taxon>Phaeomoniellales</taxon>
        <taxon>Phaeomoniellaceae</taxon>
        <taxon>Phaeomoniella</taxon>
    </lineage>
</organism>
<dbReference type="GO" id="GO:0032050">
    <property type="term" value="F:clathrin heavy chain binding"/>
    <property type="evidence" value="ECO:0007669"/>
    <property type="project" value="TreeGrafter"/>
</dbReference>
<dbReference type="GO" id="GO:0000149">
    <property type="term" value="F:SNARE binding"/>
    <property type="evidence" value="ECO:0007669"/>
    <property type="project" value="TreeGrafter"/>
</dbReference>
<keyword evidence="2" id="KW-0963">Cytoplasm</keyword>
<name>A0A0G2ESG6_PHACM</name>
<dbReference type="GO" id="GO:0005546">
    <property type="term" value="F:phosphatidylinositol-4,5-bisphosphate binding"/>
    <property type="evidence" value="ECO:0007669"/>
    <property type="project" value="TreeGrafter"/>
</dbReference>
<proteinExistence type="predicted"/>
<dbReference type="SMART" id="SM00273">
    <property type="entry name" value="ENTH"/>
    <property type="match status" value="1"/>
</dbReference>
<dbReference type="GO" id="GO:0048268">
    <property type="term" value="P:clathrin coat assembly"/>
    <property type="evidence" value="ECO:0007669"/>
    <property type="project" value="InterPro"/>
</dbReference>
<feature type="region of interest" description="Disordered" evidence="3">
    <location>
        <begin position="272"/>
        <end position="318"/>
    </location>
</feature>
<dbReference type="Gene3D" id="1.20.58.150">
    <property type="entry name" value="ANTH domain"/>
    <property type="match status" value="1"/>
</dbReference>
<dbReference type="PANTHER" id="PTHR22951">
    <property type="entry name" value="CLATHRIN ASSEMBLY PROTEIN"/>
    <property type="match status" value="1"/>
</dbReference>
<comment type="subcellular location">
    <subcellularLocation>
        <location evidence="1">Cytoplasm</location>
    </subcellularLocation>
</comment>
<gene>
    <name evidence="5" type="ORF">UCRPC4_g01975</name>
</gene>
<feature type="region of interest" description="Disordered" evidence="3">
    <location>
        <begin position="346"/>
        <end position="426"/>
    </location>
</feature>
<dbReference type="InterPro" id="IPR008942">
    <property type="entry name" value="ENTH_VHS"/>
</dbReference>
<dbReference type="Pfam" id="PF07651">
    <property type="entry name" value="ANTH"/>
    <property type="match status" value="1"/>
</dbReference>
<keyword evidence="6" id="KW-1185">Reference proteome</keyword>